<evidence type="ECO:0000256" key="3">
    <source>
        <dbReference type="ARBA" id="ARBA00023274"/>
    </source>
</evidence>
<evidence type="ECO:0000256" key="4">
    <source>
        <dbReference type="RuleBase" id="RU000568"/>
    </source>
</evidence>
<evidence type="ECO:0000313" key="6">
    <source>
        <dbReference type="EMBL" id="KDQ25728.1"/>
    </source>
</evidence>
<dbReference type="EMBL" id="KL198010">
    <property type="protein sequence ID" value="KDQ25728.1"/>
    <property type="molecule type" value="Genomic_DNA"/>
</dbReference>
<dbReference type="InterPro" id="IPR001706">
    <property type="entry name" value="Ribosomal_bL35"/>
</dbReference>
<feature type="region of interest" description="Disordered" evidence="5">
    <location>
        <begin position="48"/>
        <end position="80"/>
    </location>
</feature>
<evidence type="ECO:0000256" key="1">
    <source>
        <dbReference type="ARBA" id="ARBA00006598"/>
    </source>
</evidence>
<feature type="region of interest" description="Disordered" evidence="5">
    <location>
        <begin position="1"/>
        <end position="29"/>
    </location>
</feature>
<dbReference type="GO" id="GO:0006412">
    <property type="term" value="P:translation"/>
    <property type="evidence" value="ECO:0007669"/>
    <property type="project" value="InterPro"/>
</dbReference>
<dbReference type="PANTHER" id="PTHR33343">
    <property type="entry name" value="54S RIBOSOMAL PROTEIN BL35M"/>
    <property type="match status" value="1"/>
</dbReference>
<protein>
    <recommendedName>
        <fullName evidence="4">50S ribosomal protein L35</fullName>
    </recommendedName>
</protein>
<name>A0A067NCH6_PLEO1</name>
<dbReference type="InterPro" id="IPR021137">
    <property type="entry name" value="Ribosomal_bL35-like"/>
</dbReference>
<evidence type="ECO:0000256" key="2">
    <source>
        <dbReference type="ARBA" id="ARBA00022980"/>
    </source>
</evidence>
<organism evidence="6 7">
    <name type="scientific">Pleurotus ostreatus (strain PC15)</name>
    <name type="common">Oyster mushroom</name>
    <dbReference type="NCBI Taxonomy" id="1137138"/>
    <lineage>
        <taxon>Eukaryota</taxon>
        <taxon>Fungi</taxon>
        <taxon>Dikarya</taxon>
        <taxon>Basidiomycota</taxon>
        <taxon>Agaricomycotina</taxon>
        <taxon>Agaricomycetes</taxon>
        <taxon>Agaricomycetidae</taxon>
        <taxon>Agaricales</taxon>
        <taxon>Pleurotineae</taxon>
        <taxon>Pleurotaceae</taxon>
        <taxon>Pleurotus</taxon>
    </lineage>
</organism>
<evidence type="ECO:0000256" key="5">
    <source>
        <dbReference type="SAM" id="MobiDB-lite"/>
    </source>
</evidence>
<dbReference type="STRING" id="1137138.A0A067NCH6"/>
<keyword evidence="2 4" id="KW-0689">Ribosomal protein</keyword>
<sequence>RLFSASSMPQAGYKMKSHSGTKKRWRSLGSGDAFKRGHAARAHLNVSKGSDRVNRLGNTAYSSGAQTPKLKKRLLPYGTS</sequence>
<dbReference type="InParanoid" id="A0A067NCH6"/>
<dbReference type="GO" id="GO:0015934">
    <property type="term" value="C:large ribosomal subunit"/>
    <property type="evidence" value="ECO:0007669"/>
    <property type="project" value="TreeGrafter"/>
</dbReference>
<gene>
    <name evidence="6" type="ORF">PLEOSDRAFT_1016789</name>
</gene>
<feature type="compositionally biased region" description="Basic residues" evidence="5">
    <location>
        <begin position="15"/>
        <end position="26"/>
    </location>
</feature>
<dbReference type="VEuPathDB" id="FungiDB:PLEOSDRAFT_1016789"/>
<dbReference type="PRINTS" id="PR00064">
    <property type="entry name" value="RIBOSOMALL35"/>
</dbReference>
<feature type="compositionally biased region" description="Polar residues" evidence="5">
    <location>
        <begin position="56"/>
        <end position="66"/>
    </location>
</feature>
<comment type="similarity">
    <text evidence="1 4">Belongs to the bacterial ribosomal protein bL35 family.</text>
</comment>
<evidence type="ECO:0000313" key="7">
    <source>
        <dbReference type="Proteomes" id="UP000027073"/>
    </source>
</evidence>
<feature type="non-terminal residue" evidence="6">
    <location>
        <position position="1"/>
    </location>
</feature>
<reference evidence="7" key="1">
    <citation type="journal article" date="2014" name="Proc. Natl. Acad. Sci. U.S.A.">
        <title>Extensive sampling of basidiomycete genomes demonstrates inadequacy of the white-rot/brown-rot paradigm for wood decay fungi.</title>
        <authorList>
            <person name="Riley R."/>
            <person name="Salamov A.A."/>
            <person name="Brown D.W."/>
            <person name="Nagy L.G."/>
            <person name="Floudas D."/>
            <person name="Held B.W."/>
            <person name="Levasseur A."/>
            <person name="Lombard V."/>
            <person name="Morin E."/>
            <person name="Otillar R."/>
            <person name="Lindquist E.A."/>
            <person name="Sun H."/>
            <person name="LaButti K.M."/>
            <person name="Schmutz J."/>
            <person name="Jabbour D."/>
            <person name="Luo H."/>
            <person name="Baker S.E."/>
            <person name="Pisabarro A.G."/>
            <person name="Walton J.D."/>
            <person name="Blanchette R.A."/>
            <person name="Henrissat B."/>
            <person name="Martin F."/>
            <person name="Cullen D."/>
            <person name="Hibbett D.S."/>
            <person name="Grigoriev I.V."/>
        </authorList>
    </citation>
    <scope>NUCLEOTIDE SEQUENCE [LARGE SCALE GENOMIC DNA]</scope>
    <source>
        <strain evidence="7">PC15</strain>
    </source>
</reference>
<dbReference type="InterPro" id="IPR037229">
    <property type="entry name" value="Ribosomal_bL35_sf"/>
</dbReference>
<dbReference type="PANTHER" id="PTHR33343:SF1">
    <property type="entry name" value="LARGE RIBOSOMAL SUBUNIT PROTEIN BL35M"/>
    <property type="match status" value="1"/>
</dbReference>
<dbReference type="Pfam" id="PF01632">
    <property type="entry name" value="Ribosomal_L35p"/>
    <property type="match status" value="1"/>
</dbReference>
<dbReference type="GO" id="GO:0003735">
    <property type="term" value="F:structural constituent of ribosome"/>
    <property type="evidence" value="ECO:0007669"/>
    <property type="project" value="InterPro"/>
</dbReference>
<dbReference type="HOGENOM" id="CLU_169643_0_0_1"/>
<keyword evidence="3 4" id="KW-0687">Ribonucleoprotein</keyword>
<dbReference type="Proteomes" id="UP000027073">
    <property type="component" value="Unassembled WGS sequence"/>
</dbReference>
<dbReference type="SUPFAM" id="SSF143034">
    <property type="entry name" value="L35p-like"/>
    <property type="match status" value="1"/>
</dbReference>
<feature type="non-terminal residue" evidence="6">
    <location>
        <position position="80"/>
    </location>
</feature>
<dbReference type="FunCoup" id="A0A067NCH6">
    <property type="interactions" value="39"/>
</dbReference>
<proteinExistence type="inferred from homology"/>
<dbReference type="OrthoDB" id="162638at2759"/>
<accession>A0A067NCH6</accession>
<dbReference type="Gene3D" id="4.10.410.60">
    <property type="match status" value="1"/>
</dbReference>
<dbReference type="AlphaFoldDB" id="A0A067NCH6"/>